<proteinExistence type="predicted"/>
<dbReference type="PROSITE" id="PS50066">
    <property type="entry name" value="MADS_BOX_2"/>
    <property type="match status" value="1"/>
</dbReference>
<accession>A0A7J8VHF6</accession>
<evidence type="ECO:0000259" key="6">
    <source>
        <dbReference type="PROSITE" id="PS50066"/>
    </source>
</evidence>
<organism evidence="7 8">
    <name type="scientific">Gossypium klotzschianum</name>
    <dbReference type="NCBI Taxonomy" id="34286"/>
    <lineage>
        <taxon>Eukaryota</taxon>
        <taxon>Viridiplantae</taxon>
        <taxon>Streptophyta</taxon>
        <taxon>Embryophyta</taxon>
        <taxon>Tracheophyta</taxon>
        <taxon>Spermatophyta</taxon>
        <taxon>Magnoliopsida</taxon>
        <taxon>eudicotyledons</taxon>
        <taxon>Gunneridae</taxon>
        <taxon>Pentapetalae</taxon>
        <taxon>rosids</taxon>
        <taxon>malvids</taxon>
        <taxon>Malvales</taxon>
        <taxon>Malvaceae</taxon>
        <taxon>Malvoideae</taxon>
        <taxon>Gossypium</taxon>
    </lineage>
</organism>
<dbReference type="OrthoDB" id="1082350at2759"/>
<dbReference type="Proteomes" id="UP000593573">
    <property type="component" value="Unassembled WGS sequence"/>
</dbReference>
<keyword evidence="4" id="KW-0804">Transcription</keyword>
<evidence type="ECO:0000313" key="7">
    <source>
        <dbReference type="EMBL" id="MBA0662231.1"/>
    </source>
</evidence>
<dbReference type="AlphaFoldDB" id="A0A7J8VHF6"/>
<dbReference type="Gene3D" id="3.40.1810.10">
    <property type="entry name" value="Transcription factor, MADS-box"/>
    <property type="match status" value="1"/>
</dbReference>
<dbReference type="SMART" id="SM00432">
    <property type="entry name" value="MADS"/>
    <property type="match status" value="1"/>
</dbReference>
<dbReference type="Pfam" id="PF00319">
    <property type="entry name" value="SRF-TF"/>
    <property type="match status" value="1"/>
</dbReference>
<evidence type="ECO:0000256" key="3">
    <source>
        <dbReference type="ARBA" id="ARBA00023125"/>
    </source>
</evidence>
<evidence type="ECO:0000256" key="5">
    <source>
        <dbReference type="ARBA" id="ARBA00023242"/>
    </source>
</evidence>
<gene>
    <name evidence="7" type="ORF">Goklo_006398</name>
</gene>
<dbReference type="InterPro" id="IPR036879">
    <property type="entry name" value="TF_MADSbox_sf"/>
</dbReference>
<evidence type="ECO:0000256" key="2">
    <source>
        <dbReference type="ARBA" id="ARBA00023015"/>
    </source>
</evidence>
<sequence>MASLDKTTRRKQKIEIMIIENADDRLIAFSKGRTGIYKKISELSTLCGGEILFIIFSPAGKPYSFGHPSAESVAKHFSNASQHLEETTDALVESCLQKEIALAQRSHGTKIRHWWKAPIDHLNLRELYEQDERFAEFNNLISIRRDKKITAISSMQAPMDEDVPSAFHPIYGPNLQ</sequence>
<dbReference type="EMBL" id="JABFAB010000010">
    <property type="protein sequence ID" value="MBA0662231.1"/>
    <property type="molecule type" value="Genomic_DNA"/>
</dbReference>
<dbReference type="PANTHER" id="PTHR11945:SF725">
    <property type="entry name" value="AGAMOUS-LIKE 58-RELATED"/>
    <property type="match status" value="1"/>
</dbReference>
<dbReference type="InterPro" id="IPR002100">
    <property type="entry name" value="TF_MADSbox"/>
</dbReference>
<dbReference type="GO" id="GO:0046983">
    <property type="term" value="F:protein dimerization activity"/>
    <property type="evidence" value="ECO:0007669"/>
    <property type="project" value="InterPro"/>
</dbReference>
<dbReference type="SUPFAM" id="SSF55455">
    <property type="entry name" value="SRF-like"/>
    <property type="match status" value="1"/>
</dbReference>
<dbReference type="GO" id="GO:0000981">
    <property type="term" value="F:DNA-binding transcription factor activity, RNA polymerase II-specific"/>
    <property type="evidence" value="ECO:0007669"/>
    <property type="project" value="TreeGrafter"/>
</dbReference>
<dbReference type="GO" id="GO:0000978">
    <property type="term" value="F:RNA polymerase II cis-regulatory region sequence-specific DNA binding"/>
    <property type="evidence" value="ECO:0007669"/>
    <property type="project" value="TreeGrafter"/>
</dbReference>
<dbReference type="PRINTS" id="PR00404">
    <property type="entry name" value="MADSDOMAIN"/>
</dbReference>
<keyword evidence="8" id="KW-1185">Reference proteome</keyword>
<keyword evidence="3" id="KW-0238">DNA-binding</keyword>
<dbReference type="PANTHER" id="PTHR11945">
    <property type="entry name" value="MADS BOX PROTEIN"/>
    <property type="match status" value="1"/>
</dbReference>
<feature type="domain" description="MADS-box" evidence="6">
    <location>
        <begin position="9"/>
        <end position="69"/>
    </location>
</feature>
<dbReference type="GO" id="GO:0005634">
    <property type="term" value="C:nucleus"/>
    <property type="evidence" value="ECO:0007669"/>
    <property type="project" value="UniProtKB-SubCell"/>
</dbReference>
<evidence type="ECO:0000256" key="4">
    <source>
        <dbReference type="ARBA" id="ARBA00023163"/>
    </source>
</evidence>
<name>A0A7J8VHF6_9ROSI</name>
<evidence type="ECO:0000256" key="1">
    <source>
        <dbReference type="ARBA" id="ARBA00004123"/>
    </source>
</evidence>
<keyword evidence="2" id="KW-0805">Transcription regulation</keyword>
<evidence type="ECO:0000313" key="8">
    <source>
        <dbReference type="Proteomes" id="UP000593573"/>
    </source>
</evidence>
<keyword evidence="5" id="KW-0539">Nucleus</keyword>
<protein>
    <recommendedName>
        <fullName evidence="6">MADS-box domain-containing protein</fullName>
    </recommendedName>
</protein>
<comment type="subcellular location">
    <subcellularLocation>
        <location evidence="1">Nucleus</location>
    </subcellularLocation>
</comment>
<comment type="caution">
    <text evidence="7">The sequence shown here is derived from an EMBL/GenBank/DDBJ whole genome shotgun (WGS) entry which is preliminary data.</text>
</comment>
<reference evidence="7 8" key="1">
    <citation type="journal article" date="2019" name="Genome Biol. Evol.">
        <title>Insights into the evolution of the New World diploid cottons (Gossypium, subgenus Houzingenia) based on genome sequencing.</title>
        <authorList>
            <person name="Grover C.E."/>
            <person name="Arick M.A. 2nd"/>
            <person name="Thrash A."/>
            <person name="Conover J.L."/>
            <person name="Sanders W.S."/>
            <person name="Peterson D.G."/>
            <person name="Frelichowski J.E."/>
            <person name="Scheffler J.A."/>
            <person name="Scheffler B.E."/>
            <person name="Wendel J.F."/>
        </authorList>
    </citation>
    <scope>NUCLEOTIDE SEQUENCE [LARGE SCALE GENOMIC DNA]</scope>
    <source>
        <strain evidence="7">57</strain>
        <tissue evidence="7">Leaf</tissue>
    </source>
</reference>